<dbReference type="InterPro" id="IPR036249">
    <property type="entry name" value="Thioredoxin-like_sf"/>
</dbReference>
<dbReference type="GO" id="GO:0045454">
    <property type="term" value="P:cell redox homeostasis"/>
    <property type="evidence" value="ECO:0007669"/>
    <property type="project" value="TreeGrafter"/>
</dbReference>
<keyword evidence="5" id="KW-0732">Signal</keyword>
<evidence type="ECO:0000256" key="1">
    <source>
        <dbReference type="ARBA" id="ARBA00022559"/>
    </source>
</evidence>
<evidence type="ECO:0000256" key="2">
    <source>
        <dbReference type="ARBA" id="ARBA00022862"/>
    </source>
</evidence>
<dbReference type="AlphaFoldDB" id="A0AAD8YVF2"/>
<dbReference type="EMBL" id="JAROKS010000023">
    <property type="protein sequence ID" value="KAK1788158.1"/>
    <property type="molecule type" value="Genomic_DNA"/>
</dbReference>
<sequence length="157" mass="17373">FIITFLICIAIPKVEESLPAVEVQEEDPEQKVNMNQLFQGKRGVLFAVPRPLLLDVPRPTCQGLCQEAEELRSKGVQEAEELRSKGVQEAEELRSKGVQEAEELRSKGVQEAEELRSKGVQEAEELRSKGVQEVACISVNDAFVMAAWGKEHGTGGR</sequence>
<feature type="non-terminal residue" evidence="6">
    <location>
        <position position="1"/>
    </location>
</feature>
<evidence type="ECO:0000313" key="6">
    <source>
        <dbReference type="EMBL" id="KAK1788158.1"/>
    </source>
</evidence>
<dbReference type="GO" id="GO:0034599">
    <property type="term" value="P:cellular response to oxidative stress"/>
    <property type="evidence" value="ECO:0007669"/>
    <property type="project" value="InterPro"/>
</dbReference>
<proteinExistence type="predicted"/>
<evidence type="ECO:0000256" key="3">
    <source>
        <dbReference type="ARBA" id="ARBA00023002"/>
    </source>
</evidence>
<dbReference type="SUPFAM" id="SSF52833">
    <property type="entry name" value="Thioredoxin-like"/>
    <property type="match status" value="1"/>
</dbReference>
<keyword evidence="1" id="KW-0575">Peroxidase</keyword>
<dbReference type="GO" id="GO:0008379">
    <property type="term" value="F:thioredoxin peroxidase activity"/>
    <property type="evidence" value="ECO:0007669"/>
    <property type="project" value="InterPro"/>
</dbReference>
<comment type="caution">
    <text evidence="6">The sequence shown here is derived from an EMBL/GenBank/DDBJ whole genome shotgun (WGS) entry which is preliminary data.</text>
</comment>
<dbReference type="InterPro" id="IPR037944">
    <property type="entry name" value="PRX5-like"/>
</dbReference>
<gene>
    <name evidence="6" type="ORF">P4O66_016619</name>
</gene>
<dbReference type="GO" id="GO:0042744">
    <property type="term" value="P:hydrogen peroxide catabolic process"/>
    <property type="evidence" value="ECO:0007669"/>
    <property type="project" value="TreeGrafter"/>
</dbReference>
<dbReference type="GO" id="GO:0005739">
    <property type="term" value="C:mitochondrion"/>
    <property type="evidence" value="ECO:0007669"/>
    <property type="project" value="TreeGrafter"/>
</dbReference>
<protein>
    <submittedName>
        <fullName evidence="6">Uncharacterized protein</fullName>
    </submittedName>
</protein>
<organism evidence="6 7">
    <name type="scientific">Electrophorus voltai</name>
    <dbReference type="NCBI Taxonomy" id="2609070"/>
    <lineage>
        <taxon>Eukaryota</taxon>
        <taxon>Metazoa</taxon>
        <taxon>Chordata</taxon>
        <taxon>Craniata</taxon>
        <taxon>Vertebrata</taxon>
        <taxon>Euteleostomi</taxon>
        <taxon>Actinopterygii</taxon>
        <taxon>Neopterygii</taxon>
        <taxon>Teleostei</taxon>
        <taxon>Ostariophysi</taxon>
        <taxon>Gymnotiformes</taxon>
        <taxon>Gymnotoidei</taxon>
        <taxon>Gymnotidae</taxon>
        <taxon>Electrophorus</taxon>
    </lineage>
</organism>
<dbReference type="SUPFAM" id="SSF47162">
    <property type="entry name" value="Apolipoprotein"/>
    <property type="match status" value="1"/>
</dbReference>
<dbReference type="PANTHER" id="PTHR10430:SF16">
    <property type="entry name" value="PEROXIREDOXIN-5, MITOCHONDRIAL"/>
    <property type="match status" value="1"/>
</dbReference>
<keyword evidence="2" id="KW-0049">Antioxidant</keyword>
<dbReference type="Proteomes" id="UP001239994">
    <property type="component" value="Unassembled WGS sequence"/>
</dbReference>
<evidence type="ECO:0000313" key="7">
    <source>
        <dbReference type="Proteomes" id="UP001239994"/>
    </source>
</evidence>
<keyword evidence="7" id="KW-1185">Reference proteome</keyword>
<dbReference type="Gene3D" id="3.40.30.10">
    <property type="entry name" value="Glutaredoxin"/>
    <property type="match status" value="2"/>
</dbReference>
<feature type="signal peptide" evidence="5">
    <location>
        <begin position="1"/>
        <end position="16"/>
    </location>
</feature>
<name>A0AAD8YVF2_9TELE</name>
<evidence type="ECO:0000256" key="5">
    <source>
        <dbReference type="SAM" id="SignalP"/>
    </source>
</evidence>
<evidence type="ECO:0000256" key="4">
    <source>
        <dbReference type="SAM" id="MobiDB-lite"/>
    </source>
</evidence>
<keyword evidence="3" id="KW-0560">Oxidoreductase</keyword>
<feature type="region of interest" description="Disordered" evidence="4">
    <location>
        <begin position="76"/>
        <end position="118"/>
    </location>
</feature>
<reference evidence="6" key="1">
    <citation type="submission" date="2023-03" db="EMBL/GenBank/DDBJ databases">
        <title>Electrophorus voltai genome.</title>
        <authorList>
            <person name="Bian C."/>
        </authorList>
    </citation>
    <scope>NUCLEOTIDE SEQUENCE</scope>
    <source>
        <strain evidence="6">CB-2022</strain>
        <tissue evidence="6">Muscle</tissue>
    </source>
</reference>
<dbReference type="GO" id="GO:0005777">
    <property type="term" value="C:peroxisome"/>
    <property type="evidence" value="ECO:0007669"/>
    <property type="project" value="TreeGrafter"/>
</dbReference>
<accession>A0AAD8YVF2</accession>
<dbReference type="PANTHER" id="PTHR10430">
    <property type="entry name" value="PEROXIREDOXIN"/>
    <property type="match status" value="1"/>
</dbReference>
<feature type="chain" id="PRO_5041978253" evidence="5">
    <location>
        <begin position="17"/>
        <end position="157"/>
    </location>
</feature>